<organism evidence="2 3">
    <name type="scientific">Paludisphaera mucosa</name>
    <dbReference type="NCBI Taxonomy" id="3030827"/>
    <lineage>
        <taxon>Bacteria</taxon>
        <taxon>Pseudomonadati</taxon>
        <taxon>Planctomycetota</taxon>
        <taxon>Planctomycetia</taxon>
        <taxon>Isosphaerales</taxon>
        <taxon>Isosphaeraceae</taxon>
        <taxon>Paludisphaera</taxon>
    </lineage>
</organism>
<comment type="caution">
    <text evidence="2">The sequence shown here is derived from an EMBL/GenBank/DDBJ whole genome shotgun (WGS) entry which is preliminary data.</text>
</comment>
<feature type="compositionally biased region" description="Low complexity" evidence="1">
    <location>
        <begin position="121"/>
        <end position="138"/>
    </location>
</feature>
<evidence type="ECO:0000313" key="2">
    <source>
        <dbReference type="EMBL" id="MDG3008072.1"/>
    </source>
</evidence>
<dbReference type="EMBL" id="JARRAG010000002">
    <property type="protein sequence ID" value="MDG3008072.1"/>
    <property type="molecule type" value="Genomic_DNA"/>
</dbReference>
<protein>
    <submittedName>
        <fullName evidence="2">Uncharacterized protein</fullName>
    </submittedName>
</protein>
<dbReference type="RefSeq" id="WP_277864340.1">
    <property type="nucleotide sequence ID" value="NZ_JARRAG010000002.1"/>
</dbReference>
<evidence type="ECO:0000313" key="3">
    <source>
        <dbReference type="Proteomes" id="UP001216907"/>
    </source>
</evidence>
<feature type="region of interest" description="Disordered" evidence="1">
    <location>
        <begin position="32"/>
        <end position="56"/>
    </location>
</feature>
<feature type="compositionally biased region" description="Low complexity" evidence="1">
    <location>
        <begin position="328"/>
        <end position="339"/>
    </location>
</feature>
<proteinExistence type="predicted"/>
<keyword evidence="3" id="KW-1185">Reference proteome</keyword>
<feature type="region of interest" description="Disordered" evidence="1">
    <location>
        <begin position="71"/>
        <end position="148"/>
    </location>
</feature>
<gene>
    <name evidence="2" type="ORF">PZE19_30270</name>
</gene>
<feature type="region of interest" description="Disordered" evidence="1">
    <location>
        <begin position="317"/>
        <end position="339"/>
    </location>
</feature>
<accession>A0ABT6FKJ0</accession>
<sequence length="339" mass="33405">MRSALRPPGRFAPALLPLERRLLLSQVHGMDIGPPPAARDAEIGRAPFGRRGGGMQPAGFGAGFHFGFGFDGPGSFQGAPGDGGHNSRPAPPPATSSPDASAGGSLATPNRSQDSAFATLGPAASGPSQAGPAPSDAGGPAGTSTPAPVATASLPIAAMVVPNPTPPNVVMPGGGWTGLVASIGMVGPQGPAKPLQAAATDREGLRPLVGTSAAADVSNLNAAESIAVASGTTKIPPGEAAPAGPAADEPATAPLGSGIFTRFLPLDGAAVDLVVARILGRIEDLGAPIAVESSRLPMIVPIAAGLAAFEAARRWRGRTSQPGPTIARGSRFSSLRGLS</sequence>
<dbReference type="Proteomes" id="UP001216907">
    <property type="component" value="Unassembled WGS sequence"/>
</dbReference>
<evidence type="ECO:0000256" key="1">
    <source>
        <dbReference type="SAM" id="MobiDB-lite"/>
    </source>
</evidence>
<name>A0ABT6FKJ0_9BACT</name>
<reference evidence="2 3" key="1">
    <citation type="submission" date="2023-03" db="EMBL/GenBank/DDBJ databases">
        <title>Paludisphaera mucosa sp. nov. a novel planctomycete from northern fen.</title>
        <authorList>
            <person name="Ivanova A."/>
        </authorList>
    </citation>
    <scope>NUCLEOTIDE SEQUENCE [LARGE SCALE GENOMIC DNA]</scope>
    <source>
        <strain evidence="2 3">Pla2</strain>
    </source>
</reference>
<feature type="compositionally biased region" description="Polar residues" evidence="1">
    <location>
        <begin position="107"/>
        <end position="116"/>
    </location>
</feature>